<keyword evidence="7 14" id="KW-0949">S-adenosyl-L-methionine</keyword>
<evidence type="ECO:0000256" key="1">
    <source>
        <dbReference type="ARBA" id="ARBA00004123"/>
    </source>
</evidence>
<dbReference type="Pfam" id="PF22528">
    <property type="entry name" value="PRMT_C"/>
    <property type="match status" value="1"/>
</dbReference>
<dbReference type="InterPro" id="IPR017868">
    <property type="entry name" value="Filamin/ABP280_repeat-like"/>
</dbReference>
<evidence type="ECO:0000256" key="10">
    <source>
        <dbReference type="ARBA" id="ARBA00023163"/>
    </source>
</evidence>
<dbReference type="OrthoDB" id="7848332at2759"/>
<organism evidence="16 17">
    <name type="scientific">Glomus cerebriforme</name>
    <dbReference type="NCBI Taxonomy" id="658196"/>
    <lineage>
        <taxon>Eukaryota</taxon>
        <taxon>Fungi</taxon>
        <taxon>Fungi incertae sedis</taxon>
        <taxon>Mucoromycota</taxon>
        <taxon>Glomeromycotina</taxon>
        <taxon>Glomeromycetes</taxon>
        <taxon>Glomerales</taxon>
        <taxon>Glomeraceae</taxon>
        <taxon>Glomus</taxon>
    </lineage>
</organism>
<dbReference type="GO" id="GO:0005634">
    <property type="term" value="C:nucleus"/>
    <property type="evidence" value="ECO:0007669"/>
    <property type="project" value="UniProtKB-SubCell"/>
</dbReference>
<evidence type="ECO:0000256" key="11">
    <source>
        <dbReference type="ARBA" id="ARBA00023242"/>
    </source>
</evidence>
<dbReference type="PANTHER" id="PTHR11006:SF10">
    <property type="entry name" value="HISTONE-ARGININE METHYLTRANSFERASE CARMER-RELATED"/>
    <property type="match status" value="1"/>
</dbReference>
<dbReference type="InterPro" id="IPR029063">
    <property type="entry name" value="SAM-dependent_MTases_sf"/>
</dbReference>
<dbReference type="PROSITE" id="PS51678">
    <property type="entry name" value="SAM_MT_PRMT"/>
    <property type="match status" value="1"/>
</dbReference>
<comment type="catalytic activity">
    <reaction evidence="12">
        <text>L-arginyl-[protein] + 2 S-adenosyl-L-methionine = N(omega),N(omega)-dimethyl-L-arginyl-[protein] + 2 S-adenosyl-L-homocysteine + 2 H(+)</text>
        <dbReference type="Rhea" id="RHEA:48096"/>
        <dbReference type="Rhea" id="RHEA-COMP:10532"/>
        <dbReference type="Rhea" id="RHEA-COMP:11991"/>
        <dbReference type="ChEBI" id="CHEBI:15378"/>
        <dbReference type="ChEBI" id="CHEBI:29965"/>
        <dbReference type="ChEBI" id="CHEBI:57856"/>
        <dbReference type="ChEBI" id="CHEBI:59789"/>
        <dbReference type="ChEBI" id="CHEBI:61897"/>
        <dbReference type="EC" id="2.1.1.319"/>
    </reaction>
</comment>
<reference evidence="16 17" key="1">
    <citation type="submission" date="2018-06" db="EMBL/GenBank/DDBJ databases">
        <title>Comparative genomics reveals the genomic features of Rhizophagus irregularis, R. cerebriforme, R. diaphanum and Gigaspora rosea, and their symbiotic lifestyle signature.</title>
        <authorList>
            <person name="Morin E."/>
            <person name="San Clemente H."/>
            <person name="Chen E.C.H."/>
            <person name="De La Providencia I."/>
            <person name="Hainaut M."/>
            <person name="Kuo A."/>
            <person name="Kohler A."/>
            <person name="Murat C."/>
            <person name="Tang N."/>
            <person name="Roy S."/>
            <person name="Loubradou J."/>
            <person name="Henrissat B."/>
            <person name="Grigoriev I.V."/>
            <person name="Corradi N."/>
            <person name="Roux C."/>
            <person name="Martin F.M."/>
        </authorList>
    </citation>
    <scope>NUCLEOTIDE SEQUENCE [LARGE SCALE GENOMIC DNA]</scope>
    <source>
        <strain evidence="16 17">DAOM 227022</strain>
    </source>
</reference>
<keyword evidence="6 14" id="KW-0808">Transferase</keyword>
<dbReference type="CDD" id="cd02440">
    <property type="entry name" value="AdoMet_MTases"/>
    <property type="match status" value="1"/>
</dbReference>
<feature type="repeat" description="Filamin" evidence="13">
    <location>
        <begin position="356"/>
        <end position="449"/>
    </location>
</feature>
<dbReference type="AlphaFoldDB" id="A0A397TG99"/>
<evidence type="ECO:0000313" key="16">
    <source>
        <dbReference type="EMBL" id="RIA97290.1"/>
    </source>
</evidence>
<dbReference type="Gene3D" id="3.40.50.150">
    <property type="entry name" value="Vaccinia Virus protein VP39"/>
    <property type="match status" value="1"/>
</dbReference>
<keyword evidence="9" id="KW-0805">Transcription regulation</keyword>
<dbReference type="GO" id="GO:0032259">
    <property type="term" value="P:methylation"/>
    <property type="evidence" value="ECO:0007669"/>
    <property type="project" value="UniProtKB-KW"/>
</dbReference>
<evidence type="ECO:0000256" key="13">
    <source>
        <dbReference type="PROSITE-ProRule" id="PRU00087"/>
    </source>
</evidence>
<dbReference type="Pfam" id="PF06325">
    <property type="entry name" value="PrmA"/>
    <property type="match status" value="1"/>
</dbReference>
<comment type="subcellular location">
    <subcellularLocation>
        <location evidence="2">Cytoplasm</location>
    </subcellularLocation>
    <subcellularLocation>
        <location evidence="1">Nucleus</location>
    </subcellularLocation>
</comment>
<dbReference type="GO" id="GO:0070611">
    <property type="term" value="F:histone H3R2 methyltransferase activity"/>
    <property type="evidence" value="ECO:0007669"/>
    <property type="project" value="TreeGrafter"/>
</dbReference>
<evidence type="ECO:0000256" key="3">
    <source>
        <dbReference type="ARBA" id="ARBA00011925"/>
    </source>
</evidence>
<evidence type="ECO:0000256" key="14">
    <source>
        <dbReference type="PROSITE-ProRule" id="PRU01015"/>
    </source>
</evidence>
<evidence type="ECO:0000256" key="2">
    <source>
        <dbReference type="ARBA" id="ARBA00004496"/>
    </source>
</evidence>
<evidence type="ECO:0000256" key="12">
    <source>
        <dbReference type="ARBA" id="ARBA00049086"/>
    </source>
</evidence>
<dbReference type="PROSITE" id="PS50194">
    <property type="entry name" value="FILAMIN_REPEAT"/>
    <property type="match status" value="1"/>
</dbReference>
<keyword evidence="17" id="KW-1185">Reference proteome</keyword>
<evidence type="ECO:0000256" key="8">
    <source>
        <dbReference type="ARBA" id="ARBA00022853"/>
    </source>
</evidence>
<gene>
    <name evidence="16" type="ORF">C1645_798518</name>
</gene>
<dbReference type="EC" id="2.1.1.319" evidence="3"/>
<evidence type="ECO:0000256" key="6">
    <source>
        <dbReference type="ARBA" id="ARBA00022679"/>
    </source>
</evidence>
<proteinExistence type="predicted"/>
<dbReference type="InterPro" id="IPR025799">
    <property type="entry name" value="Arg_MeTrfase"/>
</dbReference>
<keyword evidence="11" id="KW-0539">Nucleus</keyword>
<keyword evidence="8" id="KW-0156">Chromatin regulator</keyword>
<keyword evidence="5 14" id="KW-0489">Methyltransferase</keyword>
<dbReference type="SUPFAM" id="SSF53335">
    <property type="entry name" value="S-adenosyl-L-methionine-dependent methyltransferases"/>
    <property type="match status" value="1"/>
</dbReference>
<keyword evidence="10" id="KW-0804">Transcription</keyword>
<dbReference type="GO" id="GO:0005737">
    <property type="term" value="C:cytoplasm"/>
    <property type="evidence" value="ECO:0007669"/>
    <property type="project" value="UniProtKB-SubCell"/>
</dbReference>
<dbReference type="EMBL" id="QKYT01000031">
    <property type="protein sequence ID" value="RIA97290.1"/>
    <property type="molecule type" value="Genomic_DNA"/>
</dbReference>
<comment type="caution">
    <text evidence="16">The sequence shown here is derived from an EMBL/GenBank/DDBJ whole genome shotgun (WGS) entry which is preliminary data.</text>
</comment>
<feature type="domain" description="Protein arginine N-methyltransferase" evidence="15">
    <location>
        <begin position="208"/>
        <end position="372"/>
    </location>
</feature>
<keyword evidence="4" id="KW-0963">Cytoplasm</keyword>
<evidence type="ECO:0000256" key="4">
    <source>
        <dbReference type="ARBA" id="ARBA00022490"/>
    </source>
</evidence>
<sequence>MIRILRRMDGMFSSLFWTQIFLFSLVEKIKMSNASLNANGKVPSTEGRDPAYFSYYAMLQHQQNMLQDTVRTSTYRSAILLNGPVCFHDKLVLDVGAGSGILSYFAVQAGARKVYAVEASNMAEKMQKIVDAANASGNDVLGKNAFLKNKIEVVQAKIEQSNLPIPQVDTIISEPIGVLLIHERMLESYLYARDHYLKPGGTLFPSTGSIFLAPFTDAGLWSETMGKARFWEQQSFYGVDLTAVYTDAKDEMFGMPVVGGFDPRTLIAPANPGGYIVDFYTITLEELRDFTIPFIWQASYTGIIHGIAGWFDLQFSPPASIQNGNPITMTTNPMAERTHWQQVRFLLKEPLAVNAGQTIQGWMRCVVNEMRSYTIEAEILLNDGTGQLSDPLSSPSPILNLDYNRRRNKWRLHEQTYNYSYYPQTGNDNVFRPEYNCLYEPEQPLDVAVVVENNLLDDATNNGQFVL</sequence>
<dbReference type="STRING" id="658196.A0A397TG99"/>
<evidence type="ECO:0000313" key="17">
    <source>
        <dbReference type="Proteomes" id="UP000265703"/>
    </source>
</evidence>
<dbReference type="GO" id="GO:0035242">
    <property type="term" value="F:protein-arginine omega-N asymmetric methyltransferase activity"/>
    <property type="evidence" value="ECO:0007669"/>
    <property type="project" value="UniProtKB-EC"/>
</dbReference>
<evidence type="ECO:0000259" key="15">
    <source>
        <dbReference type="Pfam" id="PF22528"/>
    </source>
</evidence>
<evidence type="ECO:0000256" key="7">
    <source>
        <dbReference type="ARBA" id="ARBA00022691"/>
    </source>
</evidence>
<dbReference type="InterPro" id="IPR055135">
    <property type="entry name" value="PRMT_dom"/>
</dbReference>
<accession>A0A397TG99</accession>
<dbReference type="Proteomes" id="UP000265703">
    <property type="component" value="Unassembled WGS sequence"/>
</dbReference>
<dbReference type="PANTHER" id="PTHR11006">
    <property type="entry name" value="PROTEIN ARGININE N-METHYLTRANSFERASE"/>
    <property type="match status" value="1"/>
</dbReference>
<dbReference type="Gene3D" id="2.70.160.11">
    <property type="entry name" value="Hnrnp arginine n-methyltransferase1"/>
    <property type="match status" value="1"/>
</dbReference>
<protein>
    <recommendedName>
        <fullName evidence="3">type I protein arginine methyltransferase</fullName>
        <ecNumber evidence="3">2.1.1.319</ecNumber>
    </recommendedName>
</protein>
<evidence type="ECO:0000256" key="9">
    <source>
        <dbReference type="ARBA" id="ARBA00023015"/>
    </source>
</evidence>
<name>A0A397TG99_9GLOM</name>
<evidence type="ECO:0000256" key="5">
    <source>
        <dbReference type="ARBA" id="ARBA00022603"/>
    </source>
</evidence>